<keyword evidence="2" id="KW-1185">Reference proteome</keyword>
<evidence type="ECO:0000313" key="2">
    <source>
        <dbReference type="Proteomes" id="UP000324222"/>
    </source>
</evidence>
<reference evidence="1 2" key="1">
    <citation type="submission" date="2019-05" db="EMBL/GenBank/DDBJ databases">
        <title>Another draft genome of Portunus trituberculatus and its Hox gene families provides insights of decapod evolution.</title>
        <authorList>
            <person name="Jeong J.-H."/>
            <person name="Song I."/>
            <person name="Kim S."/>
            <person name="Choi T."/>
            <person name="Kim D."/>
            <person name="Ryu S."/>
            <person name="Kim W."/>
        </authorList>
    </citation>
    <scope>NUCLEOTIDE SEQUENCE [LARGE SCALE GENOMIC DNA]</scope>
    <source>
        <tissue evidence="1">Muscle</tissue>
    </source>
</reference>
<sequence>MGVRNNTTIIQHSLVLLKPHSGDLPFITLLLMLIVTRKSCTSYPPRPPGLIHPAYDPSRLYPTHSLTPSPHLIRPAHWFSAPPLPLLL</sequence>
<gene>
    <name evidence="1" type="ORF">E2C01_020982</name>
</gene>
<evidence type="ECO:0000313" key="1">
    <source>
        <dbReference type="EMBL" id="MPC27798.1"/>
    </source>
</evidence>
<accession>A0A5B7E215</accession>
<protein>
    <submittedName>
        <fullName evidence="1">Uncharacterized protein</fullName>
    </submittedName>
</protein>
<dbReference type="Proteomes" id="UP000324222">
    <property type="component" value="Unassembled WGS sequence"/>
</dbReference>
<proteinExistence type="predicted"/>
<comment type="caution">
    <text evidence="1">The sequence shown here is derived from an EMBL/GenBank/DDBJ whole genome shotgun (WGS) entry which is preliminary data.</text>
</comment>
<name>A0A5B7E215_PORTR</name>
<organism evidence="1 2">
    <name type="scientific">Portunus trituberculatus</name>
    <name type="common">Swimming crab</name>
    <name type="synonym">Neptunus trituberculatus</name>
    <dbReference type="NCBI Taxonomy" id="210409"/>
    <lineage>
        <taxon>Eukaryota</taxon>
        <taxon>Metazoa</taxon>
        <taxon>Ecdysozoa</taxon>
        <taxon>Arthropoda</taxon>
        <taxon>Crustacea</taxon>
        <taxon>Multicrustacea</taxon>
        <taxon>Malacostraca</taxon>
        <taxon>Eumalacostraca</taxon>
        <taxon>Eucarida</taxon>
        <taxon>Decapoda</taxon>
        <taxon>Pleocyemata</taxon>
        <taxon>Brachyura</taxon>
        <taxon>Eubrachyura</taxon>
        <taxon>Portunoidea</taxon>
        <taxon>Portunidae</taxon>
        <taxon>Portuninae</taxon>
        <taxon>Portunus</taxon>
    </lineage>
</organism>
<dbReference type="EMBL" id="VSRR010001805">
    <property type="protein sequence ID" value="MPC27798.1"/>
    <property type="molecule type" value="Genomic_DNA"/>
</dbReference>
<dbReference type="AlphaFoldDB" id="A0A5B7E215"/>